<dbReference type="EMBL" id="LCMJ01000058">
    <property type="protein sequence ID" value="KKU32322.1"/>
    <property type="molecule type" value="Genomic_DNA"/>
</dbReference>
<keyword evidence="3" id="KW-0479">Metal-binding</keyword>
<feature type="domain" description="Radical SAM core" evidence="7">
    <location>
        <begin position="12"/>
        <end position="159"/>
    </location>
</feature>
<dbReference type="GO" id="GO:0016491">
    <property type="term" value="F:oxidoreductase activity"/>
    <property type="evidence" value="ECO:0007669"/>
    <property type="project" value="InterPro"/>
</dbReference>
<dbReference type="Gene3D" id="3.20.20.70">
    <property type="entry name" value="Aldolase class I"/>
    <property type="match status" value="1"/>
</dbReference>
<comment type="similarity">
    <text evidence="6">Belongs to the radical SAM superfamily. Anaerobic sulfatase-maturating enzyme family.</text>
</comment>
<name>A0A0G1PI08_9BACT</name>
<comment type="caution">
    <text evidence="9">The sequence shown here is derived from an EMBL/GenBank/DDBJ whole genome shotgun (WGS) entry which is preliminary data.</text>
</comment>
<accession>A0A0G1PI08</accession>
<dbReference type="SFLD" id="SFLDG01067">
    <property type="entry name" value="SPASM/twitch_domain_containing"/>
    <property type="match status" value="2"/>
</dbReference>
<evidence type="ECO:0000256" key="2">
    <source>
        <dbReference type="ARBA" id="ARBA00022691"/>
    </source>
</evidence>
<dbReference type="InterPro" id="IPR058240">
    <property type="entry name" value="rSAM_sf"/>
</dbReference>
<evidence type="ECO:0000256" key="3">
    <source>
        <dbReference type="ARBA" id="ARBA00022723"/>
    </source>
</evidence>
<proteinExistence type="inferred from homology"/>
<dbReference type="InterPro" id="IPR023885">
    <property type="entry name" value="4Fe4S-binding_SPASM_dom"/>
</dbReference>
<comment type="cofactor">
    <cofactor evidence="1">
        <name>[4Fe-4S] cluster</name>
        <dbReference type="ChEBI" id="CHEBI:49883"/>
    </cofactor>
</comment>
<dbReference type="SFLD" id="SFLDG01386">
    <property type="entry name" value="main_SPASM_domain-containing"/>
    <property type="match status" value="2"/>
</dbReference>
<evidence type="ECO:0000259" key="7">
    <source>
        <dbReference type="Pfam" id="PF04055"/>
    </source>
</evidence>
<dbReference type="InterPro" id="IPR013785">
    <property type="entry name" value="Aldolase_TIM"/>
</dbReference>
<dbReference type="SUPFAM" id="SSF102114">
    <property type="entry name" value="Radical SAM enzymes"/>
    <property type="match status" value="1"/>
</dbReference>
<gene>
    <name evidence="9" type="ORF">UX48_C0058G0005</name>
</gene>
<dbReference type="PANTHER" id="PTHR43273:SF3">
    <property type="entry name" value="ANAEROBIC SULFATASE-MATURATING ENZYME HOMOLOG ASLB-RELATED"/>
    <property type="match status" value="1"/>
</dbReference>
<evidence type="ECO:0000313" key="9">
    <source>
        <dbReference type="EMBL" id="KKU32322.1"/>
    </source>
</evidence>
<evidence type="ECO:0000313" key="10">
    <source>
        <dbReference type="Proteomes" id="UP000034067"/>
    </source>
</evidence>
<dbReference type="SFLD" id="SFLDG01384">
    <property type="entry name" value="thioether_bond_formation_requi"/>
    <property type="match status" value="1"/>
</dbReference>
<dbReference type="Proteomes" id="UP000034067">
    <property type="component" value="Unassembled WGS sequence"/>
</dbReference>
<dbReference type="SFLD" id="SFLDS00029">
    <property type="entry name" value="Radical_SAM"/>
    <property type="match status" value="2"/>
</dbReference>
<dbReference type="Pfam" id="PF04055">
    <property type="entry name" value="Radical_SAM"/>
    <property type="match status" value="1"/>
</dbReference>
<dbReference type="AlphaFoldDB" id="A0A0G1PI08"/>
<dbReference type="InterPro" id="IPR007197">
    <property type="entry name" value="rSAM"/>
</dbReference>
<dbReference type="CDD" id="cd01335">
    <property type="entry name" value="Radical_SAM"/>
    <property type="match status" value="1"/>
</dbReference>
<dbReference type="GO" id="GO:0046872">
    <property type="term" value="F:metal ion binding"/>
    <property type="evidence" value="ECO:0007669"/>
    <property type="project" value="UniProtKB-KW"/>
</dbReference>
<evidence type="ECO:0000259" key="8">
    <source>
        <dbReference type="Pfam" id="PF13186"/>
    </source>
</evidence>
<evidence type="ECO:0000256" key="6">
    <source>
        <dbReference type="ARBA" id="ARBA00023601"/>
    </source>
</evidence>
<feature type="domain" description="4Fe4S-binding SPASM" evidence="8">
    <location>
        <begin position="256"/>
        <end position="296"/>
    </location>
</feature>
<dbReference type="PANTHER" id="PTHR43273">
    <property type="entry name" value="ANAEROBIC SULFATASE-MATURATING ENZYME HOMOLOG ASLB-RELATED"/>
    <property type="match status" value="1"/>
</dbReference>
<keyword evidence="2" id="KW-0949">S-adenosyl-L-methionine</keyword>
<keyword evidence="5" id="KW-0411">Iron-sulfur</keyword>
<dbReference type="Pfam" id="PF13186">
    <property type="entry name" value="SPASM"/>
    <property type="match status" value="1"/>
</dbReference>
<organism evidence="9 10">
    <name type="scientific">Candidatus Azambacteria bacterium GW2011_GWB1_46_27</name>
    <dbReference type="NCBI Taxonomy" id="1618617"/>
    <lineage>
        <taxon>Bacteria</taxon>
        <taxon>Candidatus Azamiibacteriota</taxon>
    </lineage>
</organism>
<dbReference type="GO" id="GO:0051536">
    <property type="term" value="F:iron-sulfur cluster binding"/>
    <property type="evidence" value="ECO:0007669"/>
    <property type="project" value="UniProtKB-KW"/>
</dbReference>
<reference evidence="9 10" key="1">
    <citation type="journal article" date="2015" name="Nature">
        <title>rRNA introns, odd ribosomes, and small enigmatic genomes across a large radiation of phyla.</title>
        <authorList>
            <person name="Brown C.T."/>
            <person name="Hug L.A."/>
            <person name="Thomas B.C."/>
            <person name="Sharon I."/>
            <person name="Castelle C.J."/>
            <person name="Singh A."/>
            <person name="Wilkins M.J."/>
            <person name="Williams K.H."/>
            <person name="Banfield J.F."/>
        </authorList>
    </citation>
    <scope>NUCLEOTIDE SEQUENCE [LARGE SCALE GENOMIC DNA]</scope>
</reference>
<evidence type="ECO:0000256" key="4">
    <source>
        <dbReference type="ARBA" id="ARBA00023004"/>
    </source>
</evidence>
<evidence type="ECO:0000256" key="1">
    <source>
        <dbReference type="ARBA" id="ARBA00001966"/>
    </source>
</evidence>
<dbReference type="SFLD" id="SFLDG01072">
    <property type="entry name" value="dehydrogenase_like"/>
    <property type="match status" value="1"/>
</dbReference>
<evidence type="ECO:0000256" key="5">
    <source>
        <dbReference type="ARBA" id="ARBA00023014"/>
    </source>
</evidence>
<sequence>MRKKMTVMILPVGLRCNLACSYCYHSGDPKRASCSEQMSDEVLQKIIVDSSYLAESVDFLWHGGEPLLAGIEHFRKSLLLQKKTSFVGRVRNMIQTNGTLLNDYWCEFLSSNRFLVSTSIDGPEAINDANRISMNGKGSHKKVVDSIARWKQTGNKIGVVSLVTKDSVDYPKEVYKGIIASGASSCAFHFCSQNDDGSVAVLPKKEQVIEFFKSIFDLWFADDNPNFPIRNFKNILRAMFGGAPIECASRVGGCKGFIAISSGGDVYPCHRFVGRPKFCIGNINKKSLAEIYNDASGIYEKMCLIPSKCGQCHLIGVCGGGCAYERLVGGGSFQSVHPECECKKAICDYVKKNATANKR</sequence>
<protein>
    <submittedName>
        <fullName evidence="9">Anaerobic sulfatase maturase</fullName>
    </submittedName>
</protein>
<keyword evidence="4" id="KW-0408">Iron</keyword>
<dbReference type="NCBIfam" id="TIGR04085">
    <property type="entry name" value="rSAM_more_4Fe4S"/>
    <property type="match status" value="1"/>
</dbReference>
<dbReference type="InterPro" id="IPR023867">
    <property type="entry name" value="Sulphatase_maturase_rSAM"/>
</dbReference>